<keyword evidence="8" id="KW-0234">DNA repair</keyword>
<evidence type="ECO:0000259" key="11">
    <source>
        <dbReference type="Pfam" id="PF05181"/>
    </source>
</evidence>
<evidence type="ECO:0000256" key="2">
    <source>
        <dbReference type="ARBA" id="ARBA00005548"/>
    </source>
</evidence>
<comment type="similarity">
    <text evidence="2">Belongs to the XPA family.</text>
</comment>
<dbReference type="InterPro" id="IPR000465">
    <property type="entry name" value="XPA/RAD14"/>
</dbReference>
<dbReference type="SUPFAM" id="SSF46955">
    <property type="entry name" value="Putative DNA-binding domain"/>
    <property type="match status" value="1"/>
</dbReference>
<accession>A0A9N6WWT9</accession>
<comment type="subcellular location">
    <subcellularLocation>
        <location evidence="1">Nucleus</location>
    </subcellularLocation>
</comment>
<dbReference type="PANTHER" id="PTHR10142">
    <property type="entry name" value="DNA REPAIR PROTEIN COMPLEMENTING XP-A CELLS"/>
    <property type="match status" value="1"/>
</dbReference>
<organism evidence="12">
    <name type="scientific">Alona affinis</name>
    <dbReference type="NCBI Taxonomy" id="381656"/>
    <lineage>
        <taxon>Eukaryota</taxon>
        <taxon>Metazoa</taxon>
        <taxon>Ecdysozoa</taxon>
        <taxon>Arthropoda</taxon>
        <taxon>Crustacea</taxon>
        <taxon>Branchiopoda</taxon>
        <taxon>Diplostraca</taxon>
        <taxon>Cladocera</taxon>
        <taxon>Anomopoda</taxon>
        <taxon>Chydoridae</taxon>
        <taxon>Alona</taxon>
    </lineage>
</organism>
<dbReference type="InterPro" id="IPR022652">
    <property type="entry name" value="Znf_XPA_CS"/>
</dbReference>
<dbReference type="Pfam" id="PF05181">
    <property type="entry name" value="XPA_C"/>
    <property type="match status" value="1"/>
</dbReference>
<sequence length="309" mass="35941">MKMGTKIAIVRVEDEQQQTNPHEFEDDLEVAGQQDVDKPTASAASPAGTVVQQLTSFQRAKMERNRQQALLLRQARLQAHPYKNTNRDEAQSVIRVQNSRLIDSGGGFLIDEKDLEEEQSREVVVTEVPAPIIVSDRPHCEECQQPICDSFLYRSFLHPVCDSCKDEEGEHMLITRTDARQEYLLKECDLDLREPTLKFILRKNPHNPRWGDMKLYLRSQVGKFNGPQPNIAIIIWETPEKLEEERESREQKREKSKVKKFNKQVKSNVYTKQTAGHQHTYGDETYDADRDVYFRTCTSCTHRQEYEKM</sequence>
<evidence type="ECO:0000256" key="3">
    <source>
        <dbReference type="ARBA" id="ARBA00022723"/>
    </source>
</evidence>
<feature type="region of interest" description="Disordered" evidence="10">
    <location>
        <begin position="12"/>
        <end position="47"/>
    </location>
</feature>
<keyword evidence="6" id="KW-0862">Zinc</keyword>
<dbReference type="GO" id="GO:0000110">
    <property type="term" value="C:nucleotide-excision repair factor 1 complex"/>
    <property type="evidence" value="ECO:0007669"/>
    <property type="project" value="TreeGrafter"/>
</dbReference>
<keyword evidence="3" id="KW-0479">Metal-binding</keyword>
<dbReference type="SUPFAM" id="SSF57716">
    <property type="entry name" value="Glucocorticoid receptor-like (DNA-binding domain)"/>
    <property type="match status" value="1"/>
</dbReference>
<keyword evidence="5" id="KW-0863">Zinc-finger</keyword>
<evidence type="ECO:0000256" key="10">
    <source>
        <dbReference type="SAM" id="MobiDB-lite"/>
    </source>
</evidence>
<dbReference type="InterPro" id="IPR009061">
    <property type="entry name" value="DNA-bd_dom_put_sf"/>
</dbReference>
<dbReference type="Gene3D" id="3.90.530.10">
    <property type="entry name" value="XPA C-terminal domain"/>
    <property type="match status" value="1"/>
</dbReference>
<evidence type="ECO:0000256" key="6">
    <source>
        <dbReference type="ARBA" id="ARBA00022833"/>
    </source>
</evidence>
<dbReference type="CDD" id="cd21076">
    <property type="entry name" value="DBD_XPA"/>
    <property type="match status" value="1"/>
</dbReference>
<evidence type="ECO:0000256" key="7">
    <source>
        <dbReference type="ARBA" id="ARBA00023125"/>
    </source>
</evidence>
<dbReference type="GO" id="GO:0008270">
    <property type="term" value="F:zinc ion binding"/>
    <property type="evidence" value="ECO:0007669"/>
    <property type="project" value="UniProtKB-KW"/>
</dbReference>
<dbReference type="GO" id="GO:0070914">
    <property type="term" value="P:UV-damage excision repair"/>
    <property type="evidence" value="ECO:0007669"/>
    <property type="project" value="TreeGrafter"/>
</dbReference>
<dbReference type="PROSITE" id="PS00752">
    <property type="entry name" value="XPA_1"/>
    <property type="match status" value="1"/>
</dbReference>
<feature type="domain" description="XPA C-terminal" evidence="11">
    <location>
        <begin position="171"/>
        <end position="221"/>
    </location>
</feature>
<keyword evidence="9" id="KW-0539">Nucleus</keyword>
<dbReference type="InterPro" id="IPR037129">
    <property type="entry name" value="XPA_sf"/>
</dbReference>
<evidence type="ECO:0000256" key="1">
    <source>
        <dbReference type="ARBA" id="ARBA00004123"/>
    </source>
</evidence>
<evidence type="ECO:0000313" key="12">
    <source>
        <dbReference type="EMBL" id="CAG4635215.1"/>
    </source>
</evidence>
<dbReference type="GO" id="GO:0000715">
    <property type="term" value="P:nucleotide-excision repair, DNA damage recognition"/>
    <property type="evidence" value="ECO:0007669"/>
    <property type="project" value="TreeGrafter"/>
</dbReference>
<evidence type="ECO:0000256" key="4">
    <source>
        <dbReference type="ARBA" id="ARBA00022763"/>
    </source>
</evidence>
<dbReference type="GO" id="GO:0006284">
    <property type="term" value="P:base-excision repair"/>
    <property type="evidence" value="ECO:0007669"/>
    <property type="project" value="TreeGrafter"/>
</dbReference>
<dbReference type="GO" id="GO:1901255">
    <property type="term" value="P:nucleotide-excision repair involved in interstrand cross-link repair"/>
    <property type="evidence" value="ECO:0007669"/>
    <property type="project" value="TreeGrafter"/>
</dbReference>
<protein>
    <submittedName>
        <fullName evidence="12">EOG090X0KP6</fullName>
    </submittedName>
</protein>
<dbReference type="AlphaFoldDB" id="A0A9N6WWT9"/>
<proteinExistence type="inferred from homology"/>
<dbReference type="InterPro" id="IPR022656">
    <property type="entry name" value="XPA_C"/>
</dbReference>
<dbReference type="EMBL" id="OC978560">
    <property type="protein sequence ID" value="CAG4635215.1"/>
    <property type="molecule type" value="Genomic_DNA"/>
</dbReference>
<gene>
    <name evidence="12" type="primary">EOG090X0KP6</name>
</gene>
<dbReference type="GO" id="GO:0003684">
    <property type="term" value="F:damaged DNA binding"/>
    <property type="evidence" value="ECO:0007669"/>
    <property type="project" value="InterPro"/>
</dbReference>
<dbReference type="NCBIfam" id="TIGR00598">
    <property type="entry name" value="rad14"/>
    <property type="match status" value="1"/>
</dbReference>
<keyword evidence="7" id="KW-0238">DNA-binding</keyword>
<dbReference type="Pfam" id="PF01286">
    <property type="entry name" value="XPA_N"/>
    <property type="match status" value="1"/>
</dbReference>
<evidence type="ECO:0000256" key="5">
    <source>
        <dbReference type="ARBA" id="ARBA00022771"/>
    </source>
</evidence>
<evidence type="ECO:0000256" key="9">
    <source>
        <dbReference type="ARBA" id="ARBA00023242"/>
    </source>
</evidence>
<name>A0A9N6WWT9_9CRUS</name>
<keyword evidence="4" id="KW-0227">DNA damage</keyword>
<dbReference type="PANTHER" id="PTHR10142:SF0">
    <property type="entry name" value="DNA REPAIR PROTEIN COMPLEMENTING XP-A CELLS"/>
    <property type="match status" value="1"/>
</dbReference>
<evidence type="ECO:0000256" key="8">
    <source>
        <dbReference type="ARBA" id="ARBA00023204"/>
    </source>
</evidence>
<reference evidence="12" key="1">
    <citation type="submission" date="2021-04" db="EMBL/GenBank/DDBJ databases">
        <authorList>
            <person name="Cornetti L."/>
        </authorList>
    </citation>
    <scope>NUCLEOTIDE SEQUENCE</scope>
</reference>